<dbReference type="GeneID" id="111359626"/>
<keyword evidence="1" id="KW-0472">Membrane</keyword>
<accession>A0A9J7EN26</accession>
<dbReference type="OrthoDB" id="413313at2759"/>
<dbReference type="CDD" id="cd16021">
    <property type="entry name" value="ALP_like"/>
    <property type="match status" value="1"/>
</dbReference>
<feature type="transmembrane region" description="Helical" evidence="1">
    <location>
        <begin position="35"/>
        <end position="53"/>
    </location>
</feature>
<evidence type="ECO:0000256" key="1">
    <source>
        <dbReference type="SAM" id="Phobius"/>
    </source>
</evidence>
<dbReference type="PANTHER" id="PTHR10974:SF1">
    <property type="entry name" value="FI08016P-RELATED"/>
    <property type="match status" value="1"/>
</dbReference>
<gene>
    <name evidence="3" type="primary">LOC111359626</name>
</gene>
<dbReference type="RefSeq" id="XP_022830987.1">
    <property type="nucleotide sequence ID" value="XM_022975219.1"/>
</dbReference>
<reference evidence="3" key="1">
    <citation type="submission" date="2025-08" db="UniProtKB">
        <authorList>
            <consortium name="RefSeq"/>
        </authorList>
    </citation>
    <scope>IDENTIFICATION</scope>
    <source>
        <strain evidence="3">Ishihara</strain>
        <tissue evidence="3">Whole body</tissue>
    </source>
</reference>
<dbReference type="FunFam" id="3.40.720.10:FF:000017">
    <property type="entry name" value="Predicted protein"/>
    <property type="match status" value="1"/>
</dbReference>
<sequence>MISSIASKYGAFIFKKIFKIGMCSLRLCTRGRQRGYIILATMITLGILPYLSISRKPLCLQETQRIVENRSKEYCLHEKGKGCERPKLDPFAPEIMAMTEDLPKIACSGLDWVICKKSECYVTQEILNSVKDVSCTYKDIIYVNDREYFLSNKTVVNGRDKYILKRSDHVRVACTGRYKYSSSLFSPRWNGVKMGLRPVDTYPVPPNRNDSYNVMILGFDSTSHNGFIRKMPKSYKYISEKAVTMNGYNIVGDGTPAALFPILTGKTEEQHPDSRIKITKNVYIDHTSFIFHKLKSFGYRTAYFEDEPQIGTFQYRFNGFQHQPADHYLRAFLLEHKKEWFPDRCCIGATPLYEFLMSISTELFQLDGKKFCFTFSSDISHDNFDQISTADESLLSFMKTFSATNILEDTLLIIMGDHGSRFSKLRETYQGKLEERLPLLSIFLPERLKRLRPDAVAALNQNVDRVTTPYDLHTTILDVLDLKDLRNKYTIPGCDLPRSLSLLEPIPATRSCADAGIARHWCTCTKWRSVATSSPMYNLVPTALAEYINSLTSELRSKCEKRQIISITTVLLQEVEDQLLKYVYFMEEDAFFGNPQVSAPRTPYEYYMATIIMDPGRAVFEGSVVYDTQAKLFMITKNEISRVSAYKNEPHCISATHPHLNPFCYCKDLL</sequence>
<dbReference type="Proteomes" id="UP000301870">
    <property type="component" value="Chromosome 29"/>
</dbReference>
<dbReference type="InterPro" id="IPR004245">
    <property type="entry name" value="DUF229"/>
</dbReference>
<dbReference type="AlphaFoldDB" id="A0A9J7EN26"/>
<proteinExistence type="predicted"/>
<dbReference type="InterPro" id="IPR017850">
    <property type="entry name" value="Alkaline_phosphatase_core_sf"/>
</dbReference>
<protein>
    <submittedName>
        <fullName evidence="3">Uncharacterized protein LOC111359626</fullName>
    </submittedName>
</protein>
<dbReference type="KEGG" id="sliu:111359626"/>
<organism evidence="2 3">
    <name type="scientific">Spodoptera litura</name>
    <name type="common">Asian cotton leafworm</name>
    <dbReference type="NCBI Taxonomy" id="69820"/>
    <lineage>
        <taxon>Eukaryota</taxon>
        <taxon>Metazoa</taxon>
        <taxon>Ecdysozoa</taxon>
        <taxon>Arthropoda</taxon>
        <taxon>Hexapoda</taxon>
        <taxon>Insecta</taxon>
        <taxon>Pterygota</taxon>
        <taxon>Neoptera</taxon>
        <taxon>Endopterygota</taxon>
        <taxon>Lepidoptera</taxon>
        <taxon>Glossata</taxon>
        <taxon>Ditrysia</taxon>
        <taxon>Noctuoidea</taxon>
        <taxon>Noctuidae</taxon>
        <taxon>Amphipyrinae</taxon>
        <taxon>Spodoptera</taxon>
    </lineage>
</organism>
<name>A0A9J7EN26_SPOLT</name>
<keyword evidence="2" id="KW-1185">Reference proteome</keyword>
<keyword evidence="1" id="KW-1133">Transmembrane helix</keyword>
<dbReference type="SUPFAM" id="SSF53649">
    <property type="entry name" value="Alkaline phosphatase-like"/>
    <property type="match status" value="1"/>
</dbReference>
<evidence type="ECO:0000313" key="3">
    <source>
        <dbReference type="RefSeq" id="XP_022830987.1"/>
    </source>
</evidence>
<dbReference type="GO" id="GO:0005615">
    <property type="term" value="C:extracellular space"/>
    <property type="evidence" value="ECO:0007669"/>
    <property type="project" value="TreeGrafter"/>
</dbReference>
<dbReference type="PANTHER" id="PTHR10974">
    <property type="entry name" value="FI08016P-RELATED"/>
    <property type="match status" value="1"/>
</dbReference>
<keyword evidence="1" id="KW-0812">Transmembrane</keyword>
<dbReference type="Gene3D" id="3.40.720.10">
    <property type="entry name" value="Alkaline Phosphatase, subunit A"/>
    <property type="match status" value="1"/>
</dbReference>
<evidence type="ECO:0000313" key="2">
    <source>
        <dbReference type="Proteomes" id="UP000301870"/>
    </source>
</evidence>
<dbReference type="Pfam" id="PF02995">
    <property type="entry name" value="DUF229"/>
    <property type="match status" value="1"/>
</dbReference>